<dbReference type="EMBL" id="HBNS01004525">
    <property type="protein sequence ID" value="CAE4585381.1"/>
    <property type="molecule type" value="Transcribed_RNA"/>
</dbReference>
<sequence>MIWWKKETLMFILSAFYFALFNPSAAVVSAYVPISRSKSNNSIITQRKLQPGIIPKQHLSSFAAAMIFFISPFISTEQALASESQTAARIHLDTIPPTTVNVQIGDLPVLGDLLSGTYARLDTGAANAVGKALGGGESKPASVTIRSPADKVSAIRDLATKGHLEFDIDGLVDTHFDVDVRTPSAGELTVKISSPIIPSLPYKDGGVGSGIKKSEWAMVTNLGDGSISYLNVKTGEMQLEKPASI</sequence>
<accession>A0A6S8XN69</accession>
<name>A0A6S8XN69_9STRA</name>
<gene>
    <name evidence="1" type="ORF">DBRI00130_LOCUS3667</name>
</gene>
<dbReference type="AlphaFoldDB" id="A0A6S8XN69"/>
<evidence type="ECO:0000313" key="1">
    <source>
        <dbReference type="EMBL" id="CAE4585381.1"/>
    </source>
</evidence>
<organism evidence="1">
    <name type="scientific">Ditylum brightwellii</name>
    <dbReference type="NCBI Taxonomy" id="49249"/>
    <lineage>
        <taxon>Eukaryota</taxon>
        <taxon>Sar</taxon>
        <taxon>Stramenopiles</taxon>
        <taxon>Ochrophyta</taxon>
        <taxon>Bacillariophyta</taxon>
        <taxon>Mediophyceae</taxon>
        <taxon>Lithodesmiophycidae</taxon>
        <taxon>Lithodesmiales</taxon>
        <taxon>Lithodesmiaceae</taxon>
        <taxon>Ditylum</taxon>
    </lineage>
</organism>
<protein>
    <submittedName>
        <fullName evidence="1">Uncharacterized protein</fullName>
    </submittedName>
</protein>
<proteinExistence type="predicted"/>
<reference evidence="1" key="1">
    <citation type="submission" date="2021-01" db="EMBL/GenBank/DDBJ databases">
        <authorList>
            <person name="Corre E."/>
            <person name="Pelletier E."/>
            <person name="Niang G."/>
            <person name="Scheremetjew M."/>
            <person name="Finn R."/>
            <person name="Kale V."/>
            <person name="Holt S."/>
            <person name="Cochrane G."/>
            <person name="Meng A."/>
            <person name="Brown T."/>
            <person name="Cohen L."/>
        </authorList>
    </citation>
    <scope>NUCLEOTIDE SEQUENCE</scope>
    <source>
        <strain evidence="1">GSO104</strain>
    </source>
</reference>